<dbReference type="NCBIfam" id="TIGR01297">
    <property type="entry name" value="CDF"/>
    <property type="match status" value="1"/>
</dbReference>
<dbReference type="OrthoDB" id="9806522at2"/>
<evidence type="ECO:0000256" key="3">
    <source>
        <dbReference type="ARBA" id="ARBA00022448"/>
    </source>
</evidence>
<dbReference type="Pfam" id="PF16916">
    <property type="entry name" value="ZT_dimer"/>
    <property type="match status" value="1"/>
</dbReference>
<evidence type="ECO:0000256" key="2">
    <source>
        <dbReference type="ARBA" id="ARBA00008114"/>
    </source>
</evidence>
<reference evidence="10 11" key="1">
    <citation type="submission" date="2019-02" db="EMBL/GenBank/DDBJ databases">
        <title>Deep-cultivation of Planctomycetes and their phenomic and genomic characterization uncovers novel biology.</title>
        <authorList>
            <person name="Wiegand S."/>
            <person name="Jogler M."/>
            <person name="Boedeker C."/>
            <person name="Pinto D."/>
            <person name="Vollmers J."/>
            <person name="Rivas-Marin E."/>
            <person name="Kohn T."/>
            <person name="Peeters S.H."/>
            <person name="Heuer A."/>
            <person name="Rast P."/>
            <person name="Oberbeckmann S."/>
            <person name="Bunk B."/>
            <person name="Jeske O."/>
            <person name="Meyerdierks A."/>
            <person name="Storesund J.E."/>
            <person name="Kallscheuer N."/>
            <person name="Luecker S."/>
            <person name="Lage O.M."/>
            <person name="Pohl T."/>
            <person name="Merkel B.J."/>
            <person name="Hornburger P."/>
            <person name="Mueller R.-W."/>
            <person name="Bruemmer F."/>
            <person name="Labrenz M."/>
            <person name="Spormann A.M."/>
            <person name="Op den Camp H."/>
            <person name="Overmann J."/>
            <person name="Amann R."/>
            <person name="Jetten M.S.M."/>
            <person name="Mascher T."/>
            <person name="Medema M.H."/>
            <person name="Devos D.P."/>
            <person name="Kaster A.-K."/>
            <person name="Ovreas L."/>
            <person name="Rohde M."/>
            <person name="Galperin M.Y."/>
            <person name="Jogler C."/>
        </authorList>
    </citation>
    <scope>NUCLEOTIDE SEQUENCE [LARGE SCALE GENOMIC DNA]</scope>
    <source>
        <strain evidence="10 11">Pan216</strain>
    </source>
</reference>
<organism evidence="10 11">
    <name type="scientific">Kolteria novifilia</name>
    <dbReference type="NCBI Taxonomy" id="2527975"/>
    <lineage>
        <taxon>Bacteria</taxon>
        <taxon>Pseudomonadati</taxon>
        <taxon>Planctomycetota</taxon>
        <taxon>Planctomycetia</taxon>
        <taxon>Kolteriales</taxon>
        <taxon>Kolteriaceae</taxon>
        <taxon>Kolteria</taxon>
    </lineage>
</organism>
<dbReference type="PANTHER" id="PTHR43840:SF15">
    <property type="entry name" value="MITOCHONDRIAL METAL TRANSPORTER 1-RELATED"/>
    <property type="match status" value="1"/>
</dbReference>
<dbReference type="PANTHER" id="PTHR43840">
    <property type="entry name" value="MITOCHONDRIAL METAL TRANSPORTER 1-RELATED"/>
    <property type="match status" value="1"/>
</dbReference>
<feature type="transmembrane region" description="Helical" evidence="7">
    <location>
        <begin position="153"/>
        <end position="170"/>
    </location>
</feature>
<keyword evidence="11" id="KW-1185">Reference proteome</keyword>
<dbReference type="Pfam" id="PF01545">
    <property type="entry name" value="Cation_efflux"/>
    <property type="match status" value="1"/>
</dbReference>
<evidence type="ECO:0000259" key="9">
    <source>
        <dbReference type="Pfam" id="PF16916"/>
    </source>
</evidence>
<dbReference type="SUPFAM" id="SSF161111">
    <property type="entry name" value="Cation efflux protein transmembrane domain-like"/>
    <property type="match status" value="1"/>
</dbReference>
<dbReference type="InterPro" id="IPR036837">
    <property type="entry name" value="Cation_efflux_CTD_sf"/>
</dbReference>
<dbReference type="KEGG" id="knv:Pan216_17000"/>
<dbReference type="InterPro" id="IPR050291">
    <property type="entry name" value="CDF_Transporter"/>
</dbReference>
<evidence type="ECO:0000313" key="10">
    <source>
        <dbReference type="EMBL" id="QDU60848.1"/>
    </source>
</evidence>
<dbReference type="GO" id="GO:0015341">
    <property type="term" value="F:zinc efflux antiporter activity"/>
    <property type="evidence" value="ECO:0007669"/>
    <property type="project" value="TreeGrafter"/>
</dbReference>
<evidence type="ECO:0000259" key="8">
    <source>
        <dbReference type="Pfam" id="PF01545"/>
    </source>
</evidence>
<dbReference type="GO" id="GO:0015086">
    <property type="term" value="F:cadmium ion transmembrane transporter activity"/>
    <property type="evidence" value="ECO:0007669"/>
    <property type="project" value="TreeGrafter"/>
</dbReference>
<feature type="domain" description="Cation efflux protein cytoplasmic" evidence="9">
    <location>
        <begin position="224"/>
        <end position="286"/>
    </location>
</feature>
<evidence type="ECO:0000256" key="1">
    <source>
        <dbReference type="ARBA" id="ARBA00004141"/>
    </source>
</evidence>
<keyword evidence="5 7" id="KW-1133">Transmembrane helix</keyword>
<dbReference type="AlphaFoldDB" id="A0A518B1J6"/>
<evidence type="ECO:0000313" key="11">
    <source>
        <dbReference type="Proteomes" id="UP000317093"/>
    </source>
</evidence>
<feature type="transmembrane region" description="Helical" evidence="7">
    <location>
        <begin position="109"/>
        <end position="133"/>
    </location>
</feature>
<evidence type="ECO:0000256" key="5">
    <source>
        <dbReference type="ARBA" id="ARBA00022989"/>
    </source>
</evidence>
<dbReference type="GO" id="GO:0005886">
    <property type="term" value="C:plasma membrane"/>
    <property type="evidence" value="ECO:0007669"/>
    <property type="project" value="TreeGrafter"/>
</dbReference>
<dbReference type="InterPro" id="IPR058533">
    <property type="entry name" value="Cation_efflux_TM"/>
</dbReference>
<protein>
    <submittedName>
        <fullName evidence="10">Ferrous-iron efflux pump FieF</fullName>
    </submittedName>
</protein>
<evidence type="ECO:0000256" key="6">
    <source>
        <dbReference type="ARBA" id="ARBA00023136"/>
    </source>
</evidence>
<dbReference type="InterPro" id="IPR002524">
    <property type="entry name" value="Cation_efflux"/>
</dbReference>
<keyword evidence="3" id="KW-0813">Transport</keyword>
<evidence type="ECO:0000256" key="7">
    <source>
        <dbReference type="SAM" id="Phobius"/>
    </source>
</evidence>
<dbReference type="Gene3D" id="3.30.70.1350">
    <property type="entry name" value="Cation efflux protein, cytoplasmic domain"/>
    <property type="match status" value="1"/>
</dbReference>
<accession>A0A518B1J6</accession>
<dbReference type="InterPro" id="IPR027470">
    <property type="entry name" value="Cation_efflux_CTD"/>
</dbReference>
<name>A0A518B1J6_9BACT</name>
<proteinExistence type="inferred from homology"/>
<dbReference type="GO" id="GO:0006882">
    <property type="term" value="P:intracellular zinc ion homeostasis"/>
    <property type="evidence" value="ECO:0007669"/>
    <property type="project" value="TreeGrafter"/>
</dbReference>
<feature type="domain" description="Cation efflux protein transmembrane" evidence="8">
    <location>
        <begin position="8"/>
        <end position="202"/>
    </location>
</feature>
<dbReference type="RefSeq" id="WP_145257329.1">
    <property type="nucleotide sequence ID" value="NZ_CP036279.1"/>
</dbReference>
<evidence type="ECO:0000256" key="4">
    <source>
        <dbReference type="ARBA" id="ARBA00022692"/>
    </source>
</evidence>
<comment type="similarity">
    <text evidence="2">Belongs to the cation diffusion facilitator (CDF) transporter (TC 2.A.4) family.</text>
</comment>
<keyword evidence="4 7" id="KW-0812">Transmembrane</keyword>
<feature type="transmembrane region" description="Helical" evidence="7">
    <location>
        <begin position="176"/>
        <end position="194"/>
    </location>
</feature>
<gene>
    <name evidence="10" type="primary">fieF</name>
    <name evidence="10" type="ORF">Pan216_17000</name>
</gene>
<dbReference type="GO" id="GO:0015093">
    <property type="term" value="F:ferrous iron transmembrane transporter activity"/>
    <property type="evidence" value="ECO:0007669"/>
    <property type="project" value="TreeGrafter"/>
</dbReference>
<keyword evidence="6 7" id="KW-0472">Membrane</keyword>
<feature type="transmembrane region" description="Helical" evidence="7">
    <location>
        <begin position="80"/>
        <end position="103"/>
    </location>
</feature>
<comment type="subcellular location">
    <subcellularLocation>
        <location evidence="1">Membrane</location>
        <topology evidence="1">Multi-pass membrane protein</topology>
    </subcellularLocation>
</comment>
<feature type="transmembrane region" description="Helical" evidence="7">
    <location>
        <begin position="41"/>
        <end position="59"/>
    </location>
</feature>
<dbReference type="Gene3D" id="1.20.1510.10">
    <property type="entry name" value="Cation efflux protein transmembrane domain"/>
    <property type="match status" value="1"/>
</dbReference>
<dbReference type="InterPro" id="IPR027469">
    <property type="entry name" value="Cation_efflux_TMD_sf"/>
</dbReference>
<dbReference type="EMBL" id="CP036279">
    <property type="protein sequence ID" value="QDU60848.1"/>
    <property type="molecule type" value="Genomic_DNA"/>
</dbReference>
<dbReference type="SUPFAM" id="SSF160240">
    <property type="entry name" value="Cation efflux protein cytoplasmic domain-like"/>
    <property type="match status" value="1"/>
</dbReference>
<sequence>MDPRRLAMIASLVVSAVMLSGKSFAFFLTHSSALLADALESVVHLAATGFAAYSLWYAARPADRDHPYGHGRIAYFSAGFEGALVFAASIAVMASAVHGFLAGEQLHDLGIGFVIAVGLAVLNLILGMALVWVGRNHHSLILVANGKHVLADVWTTLAAIIGLGLVMLTGNVWIDPLAAGLIGLLIMWSGWSLIRRSYLGLMDRVDPEQSQRLVGVIESEVERLGISSFHQLRYRIINDQVWIELHVQVPGDMNVTEAHRRVTKLEHAVRTFFDNRLVWIVTHIEPIDHHRAHPHEHRGMIDPLQFGTET</sequence>
<dbReference type="Proteomes" id="UP000317093">
    <property type="component" value="Chromosome"/>
</dbReference>